<dbReference type="Proteomes" id="UP001185659">
    <property type="component" value="Unassembled WGS sequence"/>
</dbReference>
<organism evidence="5 6">
    <name type="scientific">Nitratireductor aquimarinus</name>
    <dbReference type="NCBI Taxonomy" id="889300"/>
    <lineage>
        <taxon>Bacteria</taxon>
        <taxon>Pseudomonadati</taxon>
        <taxon>Pseudomonadota</taxon>
        <taxon>Alphaproteobacteria</taxon>
        <taxon>Hyphomicrobiales</taxon>
        <taxon>Phyllobacteriaceae</taxon>
        <taxon>Nitratireductor</taxon>
    </lineage>
</organism>
<dbReference type="CDD" id="cd05013">
    <property type="entry name" value="SIS_RpiR"/>
    <property type="match status" value="1"/>
</dbReference>
<gene>
    <name evidence="5" type="ORF">R2G56_13475</name>
</gene>
<dbReference type="InterPro" id="IPR035472">
    <property type="entry name" value="RpiR-like_SIS"/>
</dbReference>
<evidence type="ECO:0000256" key="2">
    <source>
        <dbReference type="ARBA" id="ARBA00023125"/>
    </source>
</evidence>
<name>A0ABU4AM40_9HYPH</name>
<dbReference type="InterPro" id="IPR000281">
    <property type="entry name" value="HTH_RpiR"/>
</dbReference>
<dbReference type="InterPro" id="IPR046348">
    <property type="entry name" value="SIS_dom_sf"/>
</dbReference>
<dbReference type="InterPro" id="IPR009057">
    <property type="entry name" value="Homeodomain-like_sf"/>
</dbReference>
<keyword evidence="1" id="KW-0805">Transcription regulation</keyword>
<accession>A0ABU4AM40</accession>
<dbReference type="InterPro" id="IPR047640">
    <property type="entry name" value="RpiR-like"/>
</dbReference>
<evidence type="ECO:0000256" key="3">
    <source>
        <dbReference type="ARBA" id="ARBA00023163"/>
    </source>
</evidence>
<dbReference type="SUPFAM" id="SSF53697">
    <property type="entry name" value="SIS domain"/>
    <property type="match status" value="1"/>
</dbReference>
<dbReference type="PANTHER" id="PTHR30514:SF18">
    <property type="entry name" value="RPIR-FAMILY TRANSCRIPTIONAL REGULATOR"/>
    <property type="match status" value="1"/>
</dbReference>
<dbReference type="PROSITE" id="PS51071">
    <property type="entry name" value="HTH_RPIR"/>
    <property type="match status" value="1"/>
</dbReference>
<evidence type="ECO:0000313" key="5">
    <source>
        <dbReference type="EMBL" id="MDV6227303.1"/>
    </source>
</evidence>
<dbReference type="EMBL" id="JAWLIP010000006">
    <property type="protein sequence ID" value="MDV6227303.1"/>
    <property type="molecule type" value="Genomic_DNA"/>
</dbReference>
<dbReference type="PANTHER" id="PTHR30514">
    <property type="entry name" value="GLUCOKINASE"/>
    <property type="match status" value="1"/>
</dbReference>
<evidence type="ECO:0000313" key="6">
    <source>
        <dbReference type="Proteomes" id="UP001185659"/>
    </source>
</evidence>
<dbReference type="Pfam" id="PF01380">
    <property type="entry name" value="SIS"/>
    <property type="match status" value="1"/>
</dbReference>
<reference evidence="5 6" key="1">
    <citation type="submission" date="2023-10" db="EMBL/GenBank/DDBJ databases">
        <authorList>
            <person name="Venkata Ramana C."/>
            <person name="Sasikala C."/>
            <person name="Dhurka M."/>
        </authorList>
    </citation>
    <scope>NUCLEOTIDE SEQUENCE [LARGE SCALE GENOMIC DNA]</scope>
    <source>
        <strain evidence="5 6">KCTC 32151</strain>
    </source>
</reference>
<dbReference type="InterPro" id="IPR001347">
    <property type="entry name" value="SIS_dom"/>
</dbReference>
<dbReference type="RefSeq" id="WP_206994641.1">
    <property type="nucleotide sequence ID" value="NZ_JAEKJX010000004.1"/>
</dbReference>
<evidence type="ECO:0000256" key="1">
    <source>
        <dbReference type="ARBA" id="ARBA00023015"/>
    </source>
</evidence>
<protein>
    <submittedName>
        <fullName evidence="5">MurR/RpiR family transcriptional regulator</fullName>
    </submittedName>
</protein>
<keyword evidence="3" id="KW-0804">Transcription</keyword>
<dbReference type="Gene3D" id="3.40.50.10490">
    <property type="entry name" value="Glucose-6-phosphate isomerase like protein, domain 1"/>
    <property type="match status" value="1"/>
</dbReference>
<feature type="domain" description="HTH rpiR-type" evidence="4">
    <location>
        <begin position="1"/>
        <end position="77"/>
    </location>
</feature>
<dbReference type="SUPFAM" id="SSF46689">
    <property type="entry name" value="Homeodomain-like"/>
    <property type="match status" value="1"/>
</dbReference>
<comment type="caution">
    <text evidence="5">The sequence shown here is derived from an EMBL/GenBank/DDBJ whole genome shotgun (WGS) entry which is preliminary data.</text>
</comment>
<dbReference type="Gene3D" id="1.10.10.10">
    <property type="entry name" value="Winged helix-like DNA-binding domain superfamily/Winged helix DNA-binding domain"/>
    <property type="match status" value="1"/>
</dbReference>
<evidence type="ECO:0000259" key="4">
    <source>
        <dbReference type="PROSITE" id="PS51071"/>
    </source>
</evidence>
<proteinExistence type="predicted"/>
<keyword evidence="2" id="KW-0238">DNA-binding</keyword>
<dbReference type="InterPro" id="IPR036388">
    <property type="entry name" value="WH-like_DNA-bd_sf"/>
</dbReference>
<sequence>MNVLEDLRRALPELSSREARAARHLIANYPMAGLTTVAEFAEQSGVSTATVLRLVKRLGFPVYAEFQEALRSHIEESLQSPLLRFGERKVRDAATDESYLARTSDRMAEYFRSLPDLIPEKEFDRAAALLADPKRDIHLLGGRYSSHVARYMGDLLSAIRGRIHPISGQTQTWPQFLLDMGRGSVLVVLDVRRYQNDVVQFTHAASKRGATVILLTDIWQSPAARSADLVLTFPVESPSIFDVLTIGMGVAEALVGAAASKADTAGRTRFETLEDLRTRLAEGTFGQERSKSKRK</sequence>
<dbReference type="Pfam" id="PF01418">
    <property type="entry name" value="HTH_6"/>
    <property type="match status" value="1"/>
</dbReference>
<keyword evidence="6" id="KW-1185">Reference proteome</keyword>